<accession>A0A1D2M4D3</accession>
<name>A0A1D2M4D3_ORCCI</name>
<gene>
    <name evidence="2" type="ORF">Ocin01_18845</name>
</gene>
<evidence type="ECO:0000313" key="3">
    <source>
        <dbReference type="Proteomes" id="UP000094527"/>
    </source>
</evidence>
<dbReference type="EMBL" id="LJIJ01004579">
    <property type="protein sequence ID" value="ODM87837.1"/>
    <property type="molecule type" value="Genomic_DNA"/>
</dbReference>
<sequence>MTRTLPGAIRTEPGNSDQQQDDEAEVEALGIPTPACDEATLEALDNQAMGGMFRRVWREEEIPVDILGSCSNGVGSLMHLVRIKTSVEEADPENLYEGLNHKNCVMVLSDSFNRWFPTITVNYLERCSMWVTSTETEEEVAKKAARAMVAHVCRITGTPADLKKHDVLPPEETIHDSREPEEEAVDEKLVPCYGLRANKGAAAKSNPELAETDSFGLPLSMSGSSESDDSSDEEVIKVYETDRLLYKKYTLGMVLKDDKREAKVKDKKKKKRTDNSSTSGDKTRIMTVQK</sequence>
<feature type="region of interest" description="Disordered" evidence="1">
    <location>
        <begin position="201"/>
        <end position="233"/>
    </location>
</feature>
<organism evidence="2 3">
    <name type="scientific">Orchesella cincta</name>
    <name type="common">Springtail</name>
    <name type="synonym">Podura cincta</name>
    <dbReference type="NCBI Taxonomy" id="48709"/>
    <lineage>
        <taxon>Eukaryota</taxon>
        <taxon>Metazoa</taxon>
        <taxon>Ecdysozoa</taxon>
        <taxon>Arthropoda</taxon>
        <taxon>Hexapoda</taxon>
        <taxon>Collembola</taxon>
        <taxon>Entomobryomorpha</taxon>
        <taxon>Entomobryoidea</taxon>
        <taxon>Orchesellidae</taxon>
        <taxon>Orchesellinae</taxon>
        <taxon>Orchesella</taxon>
    </lineage>
</organism>
<reference evidence="2 3" key="1">
    <citation type="journal article" date="2016" name="Genome Biol. Evol.">
        <title>Gene Family Evolution Reflects Adaptation to Soil Environmental Stressors in the Genome of the Collembolan Orchesella cincta.</title>
        <authorList>
            <person name="Faddeeva-Vakhrusheva A."/>
            <person name="Derks M.F."/>
            <person name="Anvar S.Y."/>
            <person name="Agamennone V."/>
            <person name="Suring W."/>
            <person name="Smit S."/>
            <person name="van Straalen N.M."/>
            <person name="Roelofs D."/>
        </authorList>
    </citation>
    <scope>NUCLEOTIDE SEQUENCE [LARGE SCALE GENOMIC DNA]</scope>
    <source>
        <tissue evidence="2">Mixed pool</tissue>
    </source>
</reference>
<dbReference type="STRING" id="48709.A0A1D2M4D3"/>
<evidence type="ECO:0000256" key="1">
    <source>
        <dbReference type="SAM" id="MobiDB-lite"/>
    </source>
</evidence>
<feature type="region of interest" description="Disordered" evidence="1">
    <location>
        <begin position="1"/>
        <end position="23"/>
    </location>
</feature>
<proteinExistence type="predicted"/>
<dbReference type="AlphaFoldDB" id="A0A1D2M4D3"/>
<evidence type="ECO:0000313" key="2">
    <source>
        <dbReference type="EMBL" id="ODM87837.1"/>
    </source>
</evidence>
<feature type="compositionally biased region" description="Polar residues" evidence="1">
    <location>
        <begin position="275"/>
        <end position="290"/>
    </location>
</feature>
<protein>
    <submittedName>
        <fullName evidence="2">Uncharacterized protein</fullName>
    </submittedName>
</protein>
<dbReference type="Proteomes" id="UP000094527">
    <property type="component" value="Unassembled WGS sequence"/>
</dbReference>
<keyword evidence="3" id="KW-1185">Reference proteome</keyword>
<comment type="caution">
    <text evidence="2">The sequence shown here is derived from an EMBL/GenBank/DDBJ whole genome shotgun (WGS) entry which is preliminary data.</text>
</comment>
<feature type="region of interest" description="Disordered" evidence="1">
    <location>
        <begin position="260"/>
        <end position="290"/>
    </location>
</feature>